<comment type="caution">
    <text evidence="5">The sequence shown here is derived from an EMBL/GenBank/DDBJ whole genome shotgun (WGS) entry which is preliminary data.</text>
</comment>
<keyword evidence="2" id="KW-0328">Glycosyltransferase</keyword>
<keyword evidence="3 5" id="KW-0808">Transferase</keyword>
<evidence type="ECO:0000256" key="1">
    <source>
        <dbReference type="ARBA" id="ARBA00006739"/>
    </source>
</evidence>
<accession>A0A3E3K4W5</accession>
<dbReference type="InterPro" id="IPR001173">
    <property type="entry name" value="Glyco_trans_2-like"/>
</dbReference>
<sequence length="271" mass="31376">MEYSVLMTVYEKDNPEYFRKALMSMVKQTKKADEIVVVKDGPITRELQSVLDDIDKKNPNLIVQVQLPVNKGLGLALNEGIKVCKNELLARMDADDISLPTRCEKQVEQFENNPDLDIIGCPVIEFVGEPSNKVGKRDVPVDNEAIYKYCRKRDPFNHPTVMYRKSKVEAVGGYGDLRKNQDTDLWIKMLSNGAVCRNLTEYLLRFRFDEGTYKKRKNWLNTKLLIKIRWNAFRIGFCSFVDFVEVAGAQMAIYLLPTAFQEFVYKKLLRR</sequence>
<reference evidence="5 6" key="1">
    <citation type="submission" date="2018-08" db="EMBL/GenBank/DDBJ databases">
        <title>A genome reference for cultivated species of the human gut microbiota.</title>
        <authorList>
            <person name="Zou Y."/>
            <person name="Xue W."/>
            <person name="Luo G."/>
        </authorList>
    </citation>
    <scope>NUCLEOTIDE SEQUENCE [LARGE SCALE GENOMIC DNA]</scope>
    <source>
        <strain evidence="5 6">AF37-2AT</strain>
    </source>
</reference>
<dbReference type="OrthoDB" id="9815829at2"/>
<proteinExistence type="inferred from homology"/>
<dbReference type="Pfam" id="PF00535">
    <property type="entry name" value="Glycos_transf_2"/>
    <property type="match status" value="1"/>
</dbReference>
<dbReference type="EMBL" id="QVLX01000002">
    <property type="protein sequence ID" value="RGE88984.1"/>
    <property type="molecule type" value="Genomic_DNA"/>
</dbReference>
<dbReference type="RefSeq" id="WP_117493381.1">
    <property type="nucleotide sequence ID" value="NZ_CAUAFM010000022.1"/>
</dbReference>
<dbReference type="GO" id="GO:0016757">
    <property type="term" value="F:glycosyltransferase activity"/>
    <property type="evidence" value="ECO:0007669"/>
    <property type="project" value="UniProtKB-KW"/>
</dbReference>
<comment type="similarity">
    <text evidence="1">Belongs to the glycosyltransferase 2 family.</text>
</comment>
<name>A0A3E3K4W5_9FIRM</name>
<organism evidence="5 6">
    <name type="scientific">Sellimonas intestinalis</name>
    <dbReference type="NCBI Taxonomy" id="1653434"/>
    <lineage>
        <taxon>Bacteria</taxon>
        <taxon>Bacillati</taxon>
        <taxon>Bacillota</taxon>
        <taxon>Clostridia</taxon>
        <taxon>Lachnospirales</taxon>
        <taxon>Lachnospiraceae</taxon>
        <taxon>Sellimonas</taxon>
    </lineage>
</organism>
<dbReference type="PANTHER" id="PTHR43685:SF5">
    <property type="entry name" value="GLYCOSYLTRANSFERASE EPSE-RELATED"/>
    <property type="match status" value="1"/>
</dbReference>
<keyword evidence="6" id="KW-1185">Reference proteome</keyword>
<protein>
    <submittedName>
        <fullName evidence="5">Glycosyltransferase</fullName>
    </submittedName>
</protein>
<evidence type="ECO:0000313" key="6">
    <source>
        <dbReference type="Proteomes" id="UP000261080"/>
    </source>
</evidence>
<dbReference type="InterPro" id="IPR050834">
    <property type="entry name" value="Glycosyltransf_2"/>
</dbReference>
<evidence type="ECO:0000256" key="3">
    <source>
        <dbReference type="ARBA" id="ARBA00022679"/>
    </source>
</evidence>
<evidence type="ECO:0000256" key="2">
    <source>
        <dbReference type="ARBA" id="ARBA00022676"/>
    </source>
</evidence>
<dbReference type="SUPFAM" id="SSF53448">
    <property type="entry name" value="Nucleotide-diphospho-sugar transferases"/>
    <property type="match status" value="1"/>
</dbReference>
<feature type="domain" description="Glycosyltransferase 2-like" evidence="4">
    <location>
        <begin position="4"/>
        <end position="163"/>
    </location>
</feature>
<dbReference type="Proteomes" id="UP000261080">
    <property type="component" value="Unassembled WGS sequence"/>
</dbReference>
<gene>
    <name evidence="5" type="ORF">DW016_05650</name>
</gene>
<evidence type="ECO:0000313" key="5">
    <source>
        <dbReference type="EMBL" id="RGE88984.1"/>
    </source>
</evidence>
<dbReference type="Gene3D" id="3.90.550.10">
    <property type="entry name" value="Spore Coat Polysaccharide Biosynthesis Protein SpsA, Chain A"/>
    <property type="match status" value="1"/>
</dbReference>
<dbReference type="AlphaFoldDB" id="A0A3E3K4W5"/>
<dbReference type="InterPro" id="IPR029044">
    <property type="entry name" value="Nucleotide-diphossugar_trans"/>
</dbReference>
<dbReference type="PANTHER" id="PTHR43685">
    <property type="entry name" value="GLYCOSYLTRANSFERASE"/>
    <property type="match status" value="1"/>
</dbReference>
<evidence type="ECO:0000259" key="4">
    <source>
        <dbReference type="Pfam" id="PF00535"/>
    </source>
</evidence>